<reference evidence="9" key="1">
    <citation type="submission" date="2021-07" db="EMBL/GenBank/DDBJ databases">
        <authorList>
            <person name="Fernandez M."/>
            <person name="Pereira P."/>
            <person name="Torres Tejerizo G.A."/>
            <person name="Gonzalez P."/>
            <person name="Agostini E."/>
        </authorList>
    </citation>
    <scope>NUCLEOTIDE SEQUENCE</scope>
    <source>
        <strain evidence="9">SFC 500-1A</strain>
    </source>
</reference>
<dbReference type="EMBL" id="JAHWXT010000002">
    <property type="protein sequence ID" value="MCF0264548.1"/>
    <property type="molecule type" value="Genomic_DNA"/>
</dbReference>
<feature type="region of interest" description="Disordered" evidence="6">
    <location>
        <begin position="250"/>
        <end position="275"/>
    </location>
</feature>
<dbReference type="AlphaFoldDB" id="A0A8X8GD45"/>
<feature type="transmembrane region" description="Helical" evidence="7">
    <location>
        <begin position="470"/>
        <end position="493"/>
    </location>
</feature>
<dbReference type="RefSeq" id="WP_234623236.1">
    <property type="nucleotide sequence ID" value="NZ_JAHWXT010000002.1"/>
</dbReference>
<evidence type="ECO:0000313" key="10">
    <source>
        <dbReference type="Proteomes" id="UP000887320"/>
    </source>
</evidence>
<protein>
    <submittedName>
        <fullName evidence="9">FtsX-like permease family protein</fullName>
    </submittedName>
</protein>
<feature type="transmembrane region" description="Helical" evidence="7">
    <location>
        <begin position="797"/>
        <end position="821"/>
    </location>
</feature>
<gene>
    <name evidence="9" type="ORF">KW868_08730</name>
</gene>
<sequence>MLTLFKPLFRQSFASSGIYLLIIALSLAISATTALKFSNDQVKQAVTLQAAKMQAADLQLSDTDPIDQQWIKQADDLKLKQSHVTIFGSMASTQDQFVMVNVKAIDTAFPLRGELRIAPKQALQSGGVWLSKRAQELLKLNLGDSVQIANGQFKVTGIIEHDSNQELGFSAFSPTVIISQADVAKTGAIQVGSRIEYRLLMAGDAESIATYQQFFKTFKAQEKQNVNPDIAQNSDADSALSASSANTLTENTLTEKQPTTHSQTDQSIQDQQNADNELDAQSNLRLRNADEGNSRLLKPIENLDTFLQLANILTILLCGLAIALTSQRYVQQNQDHIALMRCMGATKRQIFQTYLGLLSVVILIAIVIGSILGLILGYSLLQLMLQMIPNLELQFSMLQMLVGPLPIAIFTSAIVLIGFILPSLWQLLNTPPIRVIRQQEKSARSMLWMMATGLVSLIIFSLVLTENLILTALVMGAVIVLTALLYAVVWMILKTLKSMKNRLSAYIRTPSQTALQITALALGLSLITVLAVLRTDLLERWQQQLPEGTPNQFIYGLPPFELDAFKQQLAQQHWKSTPLYPNVKGRLLAKNGQAFPAQLVKTNNSLRRELNLTQADHYPQDNIIVAGNAQLTQVGQVSVEAKLAEELGIKIGDRLTFSLPEGNLDAQVVNLRTVEWQSFSPNFFFIFTPKTLDENAGSYLGSFYVPPSEKIKMVNLIQQFSNTVFIDVSLIFDEIKNLVSVLVKIITVLAVLVSLSGFLVLIACINLLMDERKKEVALLRSFGSSKRQLKNMMSFEIGFIGLLAGIVSCFFAEVISAVASYRMEMVMQLHWEIWLILPISMAVLCALIGRYRLSYLSEIPPLQSLRELN</sequence>
<feature type="domain" description="ABC3 transporter permease C-terminal" evidence="8">
    <location>
        <begin position="311"/>
        <end position="421"/>
    </location>
</feature>
<feature type="transmembrane region" description="Helical" evidence="7">
    <location>
        <begin position="401"/>
        <end position="425"/>
    </location>
</feature>
<name>A0A8X8GD45_ACIGI</name>
<proteinExistence type="predicted"/>
<dbReference type="PRINTS" id="PR00173">
    <property type="entry name" value="EDTRNSPORT"/>
</dbReference>
<feature type="transmembrane region" description="Helical" evidence="7">
    <location>
        <begin position="833"/>
        <end position="853"/>
    </location>
</feature>
<feature type="transmembrane region" description="Helical" evidence="7">
    <location>
        <begin position="745"/>
        <end position="769"/>
    </location>
</feature>
<comment type="subcellular location">
    <subcellularLocation>
        <location evidence="1">Cell membrane</location>
        <topology evidence="1">Multi-pass membrane protein</topology>
    </subcellularLocation>
</comment>
<keyword evidence="3 7" id="KW-0812">Transmembrane</keyword>
<dbReference type="InterPro" id="IPR003838">
    <property type="entry name" value="ABC3_permease_C"/>
</dbReference>
<feature type="transmembrane region" description="Helical" evidence="7">
    <location>
        <begin position="306"/>
        <end position="330"/>
    </location>
</feature>
<feature type="transmembrane region" description="Helical" evidence="7">
    <location>
        <begin position="446"/>
        <end position="464"/>
    </location>
</feature>
<comment type="caution">
    <text evidence="9">The sequence shown here is derived from an EMBL/GenBank/DDBJ whole genome shotgun (WGS) entry which is preliminary data.</text>
</comment>
<evidence type="ECO:0000256" key="5">
    <source>
        <dbReference type="ARBA" id="ARBA00023136"/>
    </source>
</evidence>
<keyword evidence="5 7" id="KW-0472">Membrane</keyword>
<feature type="transmembrane region" description="Helical" evidence="7">
    <location>
        <begin position="514"/>
        <end position="533"/>
    </location>
</feature>
<keyword evidence="4 7" id="KW-1133">Transmembrane helix</keyword>
<dbReference type="GO" id="GO:0005886">
    <property type="term" value="C:plasma membrane"/>
    <property type="evidence" value="ECO:0007669"/>
    <property type="project" value="UniProtKB-SubCell"/>
</dbReference>
<feature type="transmembrane region" description="Helical" evidence="7">
    <location>
        <begin position="351"/>
        <end position="381"/>
    </location>
</feature>
<dbReference type="Pfam" id="PF02687">
    <property type="entry name" value="FtsX"/>
    <property type="match status" value="2"/>
</dbReference>
<dbReference type="InterPro" id="IPR038766">
    <property type="entry name" value="Membrane_comp_ABC_pdt"/>
</dbReference>
<dbReference type="Proteomes" id="UP000887320">
    <property type="component" value="Unassembled WGS sequence"/>
</dbReference>
<dbReference type="PANTHER" id="PTHR30287:SF1">
    <property type="entry name" value="INNER MEMBRANE PROTEIN"/>
    <property type="match status" value="1"/>
</dbReference>
<evidence type="ECO:0000256" key="1">
    <source>
        <dbReference type="ARBA" id="ARBA00004651"/>
    </source>
</evidence>
<evidence type="ECO:0000256" key="4">
    <source>
        <dbReference type="ARBA" id="ARBA00022989"/>
    </source>
</evidence>
<evidence type="ECO:0000259" key="8">
    <source>
        <dbReference type="Pfam" id="PF02687"/>
    </source>
</evidence>
<evidence type="ECO:0000256" key="7">
    <source>
        <dbReference type="SAM" id="Phobius"/>
    </source>
</evidence>
<accession>A0A8X8GD45</accession>
<evidence type="ECO:0000313" key="9">
    <source>
        <dbReference type="EMBL" id="MCF0264548.1"/>
    </source>
</evidence>
<dbReference type="PANTHER" id="PTHR30287">
    <property type="entry name" value="MEMBRANE COMPONENT OF PREDICTED ABC SUPERFAMILY METABOLITE UPTAKE TRANSPORTER"/>
    <property type="match status" value="1"/>
</dbReference>
<evidence type="ECO:0000256" key="3">
    <source>
        <dbReference type="ARBA" id="ARBA00022692"/>
    </source>
</evidence>
<evidence type="ECO:0000256" key="6">
    <source>
        <dbReference type="SAM" id="MobiDB-lite"/>
    </source>
</evidence>
<organism evidence="9 10">
    <name type="scientific">Acinetobacter guillouiae</name>
    <name type="common">Acinetobacter genomosp. 11</name>
    <dbReference type="NCBI Taxonomy" id="106649"/>
    <lineage>
        <taxon>Bacteria</taxon>
        <taxon>Pseudomonadati</taxon>
        <taxon>Pseudomonadota</taxon>
        <taxon>Gammaproteobacteria</taxon>
        <taxon>Moraxellales</taxon>
        <taxon>Moraxellaceae</taxon>
        <taxon>Acinetobacter</taxon>
    </lineage>
</organism>
<evidence type="ECO:0000256" key="2">
    <source>
        <dbReference type="ARBA" id="ARBA00022475"/>
    </source>
</evidence>
<keyword evidence="2" id="KW-1003">Cell membrane</keyword>
<feature type="domain" description="ABC3 transporter permease C-terminal" evidence="8">
    <location>
        <begin position="748"/>
        <end position="859"/>
    </location>
</feature>